<keyword evidence="2" id="KW-1185">Reference proteome</keyword>
<dbReference type="InterPro" id="IPR037208">
    <property type="entry name" value="Spo0E-like_sf"/>
</dbReference>
<proteinExistence type="predicted"/>
<gene>
    <name evidence="1" type="ORF">G9U52_12680</name>
</gene>
<dbReference type="EMBL" id="JAAOIW010000004">
    <property type="protein sequence ID" value="NHN30688.1"/>
    <property type="molecule type" value="Genomic_DNA"/>
</dbReference>
<dbReference type="SUPFAM" id="SSF140500">
    <property type="entry name" value="BAS1536-like"/>
    <property type="match status" value="1"/>
</dbReference>
<dbReference type="Proteomes" id="UP001165962">
    <property type="component" value="Unassembled WGS sequence"/>
</dbReference>
<evidence type="ECO:0000313" key="2">
    <source>
        <dbReference type="Proteomes" id="UP001165962"/>
    </source>
</evidence>
<reference evidence="1" key="1">
    <citation type="submission" date="2020-03" db="EMBL/GenBank/DDBJ databases">
        <title>Draft sequencing of Paenibacilllus sp. S3N08.</title>
        <authorList>
            <person name="Kim D.-U."/>
        </authorList>
    </citation>
    <scope>NUCLEOTIDE SEQUENCE</scope>
    <source>
        <strain evidence="1">S3N08</strain>
    </source>
</reference>
<accession>A0ABX0J775</accession>
<dbReference type="Gene3D" id="4.10.280.10">
    <property type="entry name" value="Helix-loop-helix DNA-binding domain"/>
    <property type="match status" value="1"/>
</dbReference>
<name>A0ABX0J775_9BACL</name>
<dbReference type="Pfam" id="PF09388">
    <property type="entry name" value="SpoOE-like"/>
    <property type="match status" value="1"/>
</dbReference>
<dbReference type="InterPro" id="IPR018540">
    <property type="entry name" value="Spo0E-like"/>
</dbReference>
<sequence>MNIAPHIEQEIQMLNKVLYELVTLNGYELTHSKVVDKSMELDGA</sequence>
<protein>
    <submittedName>
        <fullName evidence="1">Aspartyl-phosphate phosphatase Spo0E family protein</fullName>
    </submittedName>
</protein>
<evidence type="ECO:0000313" key="1">
    <source>
        <dbReference type="EMBL" id="NHN30688.1"/>
    </source>
</evidence>
<organism evidence="1 2">
    <name type="scientific">Paenibacillus agricola</name>
    <dbReference type="NCBI Taxonomy" id="2716264"/>
    <lineage>
        <taxon>Bacteria</taxon>
        <taxon>Bacillati</taxon>
        <taxon>Bacillota</taxon>
        <taxon>Bacilli</taxon>
        <taxon>Bacillales</taxon>
        <taxon>Paenibacillaceae</taxon>
        <taxon>Paenibacillus</taxon>
    </lineage>
</organism>
<comment type="caution">
    <text evidence="1">The sequence shown here is derived from an EMBL/GenBank/DDBJ whole genome shotgun (WGS) entry which is preliminary data.</text>
</comment>
<dbReference type="InterPro" id="IPR036638">
    <property type="entry name" value="HLH_DNA-bd_sf"/>
</dbReference>
<dbReference type="RefSeq" id="WP_166149999.1">
    <property type="nucleotide sequence ID" value="NZ_JAAOIW010000004.1"/>
</dbReference>